<evidence type="ECO:0000256" key="3">
    <source>
        <dbReference type="ARBA" id="ARBA00023118"/>
    </source>
</evidence>
<name>A0A412WEW9_9BACT</name>
<dbReference type="Gene3D" id="3.30.70.1890">
    <property type="match status" value="1"/>
</dbReference>
<proteinExistence type="inferred from homology"/>
<dbReference type="InterPro" id="IPR045747">
    <property type="entry name" value="CRISPR-assoc_prot_Cas6_N_sf"/>
</dbReference>
<dbReference type="InterPro" id="IPR010156">
    <property type="entry name" value="CRISPR-assoc_prot_Cas6"/>
</dbReference>
<dbReference type="PANTHER" id="PTHR36984">
    <property type="entry name" value="CRISPR-ASSOCIATED ENDORIBONUCLEASE CAS6 1"/>
    <property type="match status" value="1"/>
</dbReference>
<feature type="domain" description="CRISPR associated protein Cas6 C-terminal" evidence="7">
    <location>
        <begin position="125"/>
        <end position="246"/>
    </location>
</feature>
<protein>
    <recommendedName>
        <fullName evidence="4">CRISPR-associated endoribonuclease</fullName>
    </recommendedName>
</protein>
<gene>
    <name evidence="8" type="primary">cas6</name>
    <name evidence="8" type="ORF">DWW24_10895</name>
</gene>
<comment type="function">
    <text evidence="4">CRISPR (clustered regularly interspaced short palindromic repeat), is an adaptive immune system that provides protection against mobile genetic elements (viruses, transposable elements and conjugative plasmids). CRISPR clusters contain sequences complementary to antecedent mobile elements and target invading nucleic acids. CRISPR clusters are transcribed and processed into CRISPR RNA (crRNA).</text>
</comment>
<dbReference type="Gene3D" id="3.30.70.1900">
    <property type="match status" value="1"/>
</dbReference>
<keyword evidence="3" id="KW-0051">Antiviral defense</keyword>
<organism evidence="8 9">
    <name type="scientific">Odoribacter splanchnicus</name>
    <dbReference type="NCBI Taxonomy" id="28118"/>
    <lineage>
        <taxon>Bacteria</taxon>
        <taxon>Pseudomonadati</taxon>
        <taxon>Bacteroidota</taxon>
        <taxon>Bacteroidia</taxon>
        <taxon>Bacteroidales</taxon>
        <taxon>Odoribacteraceae</taxon>
        <taxon>Odoribacter</taxon>
    </lineage>
</organism>
<dbReference type="EMBL" id="QRYW01000021">
    <property type="protein sequence ID" value="RGV25758.1"/>
    <property type="molecule type" value="Genomic_DNA"/>
</dbReference>
<dbReference type="Pfam" id="PF21350">
    <property type="entry name" value="Cas6_I-A"/>
    <property type="match status" value="1"/>
</dbReference>
<dbReference type="GO" id="GO:0051607">
    <property type="term" value="P:defense response to virus"/>
    <property type="evidence" value="ECO:0007669"/>
    <property type="project" value="UniProtKB-KW"/>
</dbReference>
<evidence type="ECO:0000256" key="1">
    <source>
        <dbReference type="ARBA" id="ARBA00005937"/>
    </source>
</evidence>
<comment type="similarity">
    <text evidence="1 4">Belongs to the CRISPR-associated protein Cas6/Cse3/CasE family.</text>
</comment>
<evidence type="ECO:0000256" key="6">
    <source>
        <dbReference type="PIRSR" id="PIRSR005054-50"/>
    </source>
</evidence>
<dbReference type="GO" id="GO:0016788">
    <property type="term" value="F:hydrolase activity, acting on ester bonds"/>
    <property type="evidence" value="ECO:0007669"/>
    <property type="project" value="InterPro"/>
</dbReference>
<dbReference type="AlphaFoldDB" id="A0A412WEW9"/>
<evidence type="ECO:0000256" key="5">
    <source>
        <dbReference type="PIRSR" id="PIRSR005054-1"/>
    </source>
</evidence>
<dbReference type="CDD" id="cd21140">
    <property type="entry name" value="Cas6_I-like"/>
    <property type="match status" value="1"/>
</dbReference>
<dbReference type="Proteomes" id="UP000283426">
    <property type="component" value="Unassembled WGS sequence"/>
</dbReference>
<evidence type="ECO:0000313" key="8">
    <source>
        <dbReference type="EMBL" id="RGV25758.1"/>
    </source>
</evidence>
<evidence type="ECO:0000313" key="9">
    <source>
        <dbReference type="Proteomes" id="UP000283426"/>
    </source>
</evidence>
<dbReference type="Pfam" id="PF01881">
    <property type="entry name" value="Cas_Cas6_C"/>
    <property type="match status" value="1"/>
</dbReference>
<accession>A0A412WEW9</accession>
<dbReference type="NCBIfam" id="TIGR01877">
    <property type="entry name" value="cas_cas6"/>
    <property type="match status" value="1"/>
</dbReference>
<evidence type="ECO:0000256" key="2">
    <source>
        <dbReference type="ARBA" id="ARBA00022884"/>
    </source>
</evidence>
<sequence length="253" mass="28992">MRIKVILNADPGDFIDINYQYSLAAWIYRVMDKSNSGSAEFWHNSGLSFSETDNRRYKFFTFSNLYIPKFRLEGRRMYILSDYISFIFSTYIDEIGCDFIGGLSENPGFYVGKYLKVKEIQVLREDDIKSGVILKAKSPIYVQSDSLHLNPIEHKDIYSAAIHKNLASKYNVFYKSDRHDFIQTSVTIVSGIRQKLITIKEGKDSETKIKGFLYTFKVEGDPDLIEIGYKCGFGQGNAMGFGFVDVIEQKDGI</sequence>
<dbReference type="InterPro" id="IPR049435">
    <property type="entry name" value="Cas_Cas6_C"/>
</dbReference>
<keyword evidence="2" id="KW-0694">RNA-binding</keyword>
<evidence type="ECO:0000256" key="4">
    <source>
        <dbReference type="PIRNR" id="PIRNR005054"/>
    </source>
</evidence>
<reference evidence="8 9" key="1">
    <citation type="submission" date="2018-08" db="EMBL/GenBank/DDBJ databases">
        <title>A genome reference for cultivated species of the human gut microbiota.</title>
        <authorList>
            <person name="Zou Y."/>
            <person name="Xue W."/>
            <person name="Luo G."/>
        </authorList>
    </citation>
    <scope>NUCLEOTIDE SEQUENCE [LARGE SCALE GENOMIC DNA]</scope>
    <source>
        <strain evidence="8 9">AF14-6AC</strain>
    </source>
</reference>
<feature type="active site" description="Proton acceptor" evidence="6">
    <location>
        <position position="28"/>
    </location>
</feature>
<dbReference type="GO" id="GO:0003723">
    <property type="term" value="F:RNA binding"/>
    <property type="evidence" value="ECO:0007669"/>
    <property type="project" value="UniProtKB-KW"/>
</dbReference>
<dbReference type="PANTHER" id="PTHR36984:SF1">
    <property type="entry name" value="CRISPR-ASSOCIATED ENDORIBONUCLEASE CAS6 1"/>
    <property type="match status" value="1"/>
</dbReference>
<evidence type="ECO:0000259" key="7">
    <source>
        <dbReference type="Pfam" id="PF01881"/>
    </source>
</evidence>
<feature type="active site" description="Proton donor" evidence="6">
    <location>
        <position position="43"/>
    </location>
</feature>
<dbReference type="PIRSF" id="PIRSF005054">
    <property type="entry name" value="PF1131"/>
    <property type="match status" value="1"/>
</dbReference>
<comment type="caution">
    <text evidence="8">The sequence shown here is derived from an EMBL/GenBank/DDBJ whole genome shotgun (WGS) entry which is preliminary data.</text>
</comment>
<dbReference type="RefSeq" id="WP_118108131.1">
    <property type="nucleotide sequence ID" value="NZ_QRYW01000021.1"/>
</dbReference>
<feature type="site" description="Transition state stabilizer" evidence="5">
    <location>
        <position position="58"/>
    </location>
</feature>